<sequence>MNENNELVDNVAIIKNNNPDNVIDNTESMDVNDNNTLSDHKYENTVNEYPIENVMLTNLNNCGNEVLNPSNLPFINSIPQGGSHSTVAGNGDIINNDNSVSNNGSAKDKEKINKTGNLYHQGNDNGCFEFHFKKRSSPASTEIKPNKKMNAETTQKKYLQLADIDAGEKTPSPLAAKIYPYMLKRTAEYKEILKRLNDVNNIKCKTE</sequence>
<organism evidence="1 2">
    <name type="scientific">Araneus ventricosus</name>
    <name type="common">Orbweaver spider</name>
    <name type="synonym">Epeira ventricosa</name>
    <dbReference type="NCBI Taxonomy" id="182803"/>
    <lineage>
        <taxon>Eukaryota</taxon>
        <taxon>Metazoa</taxon>
        <taxon>Ecdysozoa</taxon>
        <taxon>Arthropoda</taxon>
        <taxon>Chelicerata</taxon>
        <taxon>Arachnida</taxon>
        <taxon>Araneae</taxon>
        <taxon>Araneomorphae</taxon>
        <taxon>Entelegynae</taxon>
        <taxon>Araneoidea</taxon>
        <taxon>Araneidae</taxon>
        <taxon>Araneus</taxon>
    </lineage>
</organism>
<reference evidence="1 2" key="1">
    <citation type="journal article" date="2019" name="Sci. Rep.">
        <title>Orb-weaving spider Araneus ventricosus genome elucidates the spidroin gene catalogue.</title>
        <authorList>
            <person name="Kono N."/>
            <person name="Nakamura H."/>
            <person name="Ohtoshi R."/>
            <person name="Moran D.A.P."/>
            <person name="Shinohara A."/>
            <person name="Yoshida Y."/>
            <person name="Fujiwara M."/>
            <person name="Mori M."/>
            <person name="Tomita M."/>
            <person name="Arakawa K."/>
        </authorList>
    </citation>
    <scope>NUCLEOTIDE SEQUENCE [LARGE SCALE GENOMIC DNA]</scope>
</reference>
<accession>A0A4Y2P5T6</accession>
<name>A0A4Y2P5T6_ARAVE</name>
<dbReference type="EMBL" id="BGPR01010475">
    <property type="protein sequence ID" value="GBN46359.1"/>
    <property type="molecule type" value="Genomic_DNA"/>
</dbReference>
<proteinExistence type="predicted"/>
<evidence type="ECO:0000313" key="2">
    <source>
        <dbReference type="Proteomes" id="UP000499080"/>
    </source>
</evidence>
<gene>
    <name evidence="1" type="ORF">AVEN_86128_1</name>
</gene>
<dbReference type="Proteomes" id="UP000499080">
    <property type="component" value="Unassembled WGS sequence"/>
</dbReference>
<comment type="caution">
    <text evidence="1">The sequence shown here is derived from an EMBL/GenBank/DDBJ whole genome shotgun (WGS) entry which is preliminary data.</text>
</comment>
<keyword evidence="2" id="KW-1185">Reference proteome</keyword>
<dbReference type="AlphaFoldDB" id="A0A4Y2P5T6"/>
<evidence type="ECO:0000313" key="1">
    <source>
        <dbReference type="EMBL" id="GBN46359.1"/>
    </source>
</evidence>
<protein>
    <submittedName>
        <fullName evidence="1">Uncharacterized protein</fullName>
    </submittedName>
</protein>